<sequence length="314" mass="34412">MKVSTLLLCAFAALVAATEIVPKVNIIGLGDVAKRGMDDMRENEVKSPHEQKKNNYEDALRKHSAEARVLASNLNRGSILVGYPHKKRWICPADLDQDAVNDEQVDIRVAGKRSQEDGNDGGDTVDTGAKPGNVERDYVRPEAIVFSENGVAERTVEPRDASDEDYQGQNDNGDNEDGKDDDDYKDGDDESDGDEDEADDDQDNGSGISERYIEPRDASEDENDGDYIPSPLGRGRHKPSIDERDFIRAGAVVSSKDQLGPSVVARDDHADSEKDKEDLPLCRRTCSNHDECCWADVAVFVALKETAAVPMCAS</sequence>
<gene>
    <name evidence="3" type="ORF">BDV29DRAFT_161157</name>
</gene>
<feature type="compositionally biased region" description="Basic and acidic residues" evidence="1">
    <location>
        <begin position="265"/>
        <end position="275"/>
    </location>
</feature>
<proteinExistence type="predicted"/>
<protein>
    <submittedName>
        <fullName evidence="3">Uncharacterized protein</fullName>
    </submittedName>
</protein>
<evidence type="ECO:0000313" key="4">
    <source>
        <dbReference type="Proteomes" id="UP000326565"/>
    </source>
</evidence>
<dbReference type="AlphaFoldDB" id="A0A5N5WRK1"/>
<feature type="chain" id="PRO_5024939552" evidence="2">
    <location>
        <begin position="18"/>
        <end position="314"/>
    </location>
</feature>
<dbReference type="EMBL" id="ML732329">
    <property type="protein sequence ID" value="KAB8069722.1"/>
    <property type="molecule type" value="Genomic_DNA"/>
</dbReference>
<evidence type="ECO:0000313" key="3">
    <source>
        <dbReference type="EMBL" id="KAB8069722.1"/>
    </source>
</evidence>
<feature type="compositionally biased region" description="Acidic residues" evidence="1">
    <location>
        <begin position="173"/>
        <end position="203"/>
    </location>
</feature>
<keyword evidence="2" id="KW-0732">Signal</keyword>
<dbReference type="Proteomes" id="UP000326565">
    <property type="component" value="Unassembled WGS sequence"/>
</dbReference>
<reference evidence="3 4" key="1">
    <citation type="submission" date="2019-04" db="EMBL/GenBank/DDBJ databases">
        <title>Friends and foes A comparative genomics study of 23 Aspergillus species from section Flavi.</title>
        <authorList>
            <consortium name="DOE Joint Genome Institute"/>
            <person name="Kjaerbolling I."/>
            <person name="Vesth T."/>
            <person name="Frisvad J.C."/>
            <person name="Nybo J.L."/>
            <person name="Theobald S."/>
            <person name="Kildgaard S."/>
            <person name="Isbrandt T."/>
            <person name="Kuo A."/>
            <person name="Sato A."/>
            <person name="Lyhne E.K."/>
            <person name="Kogle M.E."/>
            <person name="Wiebenga A."/>
            <person name="Kun R.S."/>
            <person name="Lubbers R.J."/>
            <person name="Makela M.R."/>
            <person name="Barry K."/>
            <person name="Chovatia M."/>
            <person name="Clum A."/>
            <person name="Daum C."/>
            <person name="Haridas S."/>
            <person name="He G."/>
            <person name="LaButti K."/>
            <person name="Lipzen A."/>
            <person name="Mondo S."/>
            <person name="Riley R."/>
            <person name="Salamov A."/>
            <person name="Simmons B.A."/>
            <person name="Magnuson J.K."/>
            <person name="Henrissat B."/>
            <person name="Mortensen U.H."/>
            <person name="Larsen T.O."/>
            <person name="Devries R.P."/>
            <person name="Grigoriev I.V."/>
            <person name="Machida M."/>
            <person name="Baker S.E."/>
            <person name="Andersen M.R."/>
        </authorList>
    </citation>
    <scope>NUCLEOTIDE SEQUENCE [LARGE SCALE GENOMIC DNA]</scope>
    <source>
        <strain evidence="3 4">CBS 151.66</strain>
    </source>
</reference>
<evidence type="ECO:0000256" key="1">
    <source>
        <dbReference type="SAM" id="MobiDB-lite"/>
    </source>
</evidence>
<evidence type="ECO:0000256" key="2">
    <source>
        <dbReference type="SAM" id="SignalP"/>
    </source>
</evidence>
<accession>A0A5N5WRK1</accession>
<keyword evidence="4" id="KW-1185">Reference proteome</keyword>
<name>A0A5N5WRK1_9EURO</name>
<feature type="region of interest" description="Disordered" evidence="1">
    <location>
        <begin position="109"/>
        <end position="275"/>
    </location>
</feature>
<feature type="signal peptide" evidence="2">
    <location>
        <begin position="1"/>
        <end position="17"/>
    </location>
</feature>
<organism evidence="3 4">
    <name type="scientific">Aspergillus leporis</name>
    <dbReference type="NCBI Taxonomy" id="41062"/>
    <lineage>
        <taxon>Eukaryota</taxon>
        <taxon>Fungi</taxon>
        <taxon>Dikarya</taxon>
        <taxon>Ascomycota</taxon>
        <taxon>Pezizomycotina</taxon>
        <taxon>Eurotiomycetes</taxon>
        <taxon>Eurotiomycetidae</taxon>
        <taxon>Eurotiales</taxon>
        <taxon>Aspergillaceae</taxon>
        <taxon>Aspergillus</taxon>
        <taxon>Aspergillus subgen. Circumdati</taxon>
    </lineage>
</organism>